<protein>
    <submittedName>
        <fullName evidence="1">Uncharacterized protein</fullName>
    </submittedName>
</protein>
<sequence length="363" mass="40811">MANIYDGLFHMIMIMIGEKINNARRRNRHRIIQRNIRDMSNPYELPEKKFLKLFRLDKHASRELVNELSNFMEAESRATHIPKHIRVLTTLHFLGHGSYQCGVGCSYSFALSQPAVSRCIREVTDVMVTNLLNQWIKFPNTRNEFNALKQDFTEEFPLFRNLVGVIDGTQIQIIAPPQHHEIYPAAPYYCRKGYYSINTQIVCDAQKKILNMNARFPGSVHDSAIWTSSTVRNILNNQFAAGQENYLFGDSGYPLEPWLLTPFNNPQEGEPEARFNNHLSMARIKVEYTIATTLSGASTTTLSGASTTTLIGALEGPAVAIPASGMSGAPSITIFESNDSIRSSKLFRGFAFAGPPLYLGDHM</sequence>
<dbReference type="EMBL" id="CM043023">
    <property type="protein sequence ID" value="KAI4455556.1"/>
    <property type="molecule type" value="Genomic_DNA"/>
</dbReference>
<accession>A0ACB9SLT2</accession>
<keyword evidence="2" id="KW-1185">Reference proteome</keyword>
<reference evidence="1" key="1">
    <citation type="submission" date="2022-04" db="EMBL/GenBank/DDBJ databases">
        <title>Chromosome-scale genome assembly of Holotrichia oblita Faldermann.</title>
        <authorList>
            <person name="Rongchong L."/>
        </authorList>
    </citation>
    <scope>NUCLEOTIDE SEQUENCE</scope>
    <source>
        <strain evidence="1">81SQS9</strain>
    </source>
</reference>
<evidence type="ECO:0000313" key="1">
    <source>
        <dbReference type="EMBL" id="KAI4455556.1"/>
    </source>
</evidence>
<name>A0ACB9SLT2_HOLOL</name>
<proteinExistence type="predicted"/>
<gene>
    <name evidence="1" type="ORF">MML48_9g00010223</name>
</gene>
<dbReference type="Proteomes" id="UP001056778">
    <property type="component" value="Chromosome 9"/>
</dbReference>
<evidence type="ECO:0000313" key="2">
    <source>
        <dbReference type="Proteomes" id="UP001056778"/>
    </source>
</evidence>
<comment type="caution">
    <text evidence="1">The sequence shown here is derived from an EMBL/GenBank/DDBJ whole genome shotgun (WGS) entry which is preliminary data.</text>
</comment>
<organism evidence="1 2">
    <name type="scientific">Holotrichia oblita</name>
    <name type="common">Chafer beetle</name>
    <dbReference type="NCBI Taxonomy" id="644536"/>
    <lineage>
        <taxon>Eukaryota</taxon>
        <taxon>Metazoa</taxon>
        <taxon>Ecdysozoa</taxon>
        <taxon>Arthropoda</taxon>
        <taxon>Hexapoda</taxon>
        <taxon>Insecta</taxon>
        <taxon>Pterygota</taxon>
        <taxon>Neoptera</taxon>
        <taxon>Endopterygota</taxon>
        <taxon>Coleoptera</taxon>
        <taxon>Polyphaga</taxon>
        <taxon>Scarabaeiformia</taxon>
        <taxon>Scarabaeidae</taxon>
        <taxon>Melolonthinae</taxon>
        <taxon>Holotrichia</taxon>
    </lineage>
</organism>